<dbReference type="STRING" id="1379903.ATO8_10338"/>
<reference evidence="2 3" key="1">
    <citation type="journal article" date="2014" name="Antonie Van Leeuwenhoek">
        <title>Roseivivax atlanticus sp. nov., isolated from surface seawater of the Atlantic Ocean.</title>
        <authorList>
            <person name="Li G."/>
            <person name="Lai Q."/>
            <person name="Liu X."/>
            <person name="Sun F."/>
            <person name="Shao Z."/>
        </authorList>
    </citation>
    <scope>NUCLEOTIDE SEQUENCE [LARGE SCALE GENOMIC DNA]</scope>
    <source>
        <strain evidence="2 3">22II-s10s</strain>
    </source>
</reference>
<organism evidence="2 3">
    <name type="scientific">Roseivivax marinus</name>
    <dbReference type="NCBI Taxonomy" id="1379903"/>
    <lineage>
        <taxon>Bacteria</taxon>
        <taxon>Pseudomonadati</taxon>
        <taxon>Pseudomonadota</taxon>
        <taxon>Alphaproteobacteria</taxon>
        <taxon>Rhodobacterales</taxon>
        <taxon>Roseobacteraceae</taxon>
        <taxon>Roseivivax</taxon>
    </lineage>
</organism>
<dbReference type="Proteomes" id="UP000019063">
    <property type="component" value="Unassembled WGS sequence"/>
</dbReference>
<proteinExistence type="predicted"/>
<evidence type="ECO:0000256" key="1">
    <source>
        <dbReference type="SAM" id="SignalP"/>
    </source>
</evidence>
<evidence type="ECO:0000313" key="3">
    <source>
        <dbReference type="Proteomes" id="UP000019063"/>
    </source>
</evidence>
<dbReference type="AlphaFoldDB" id="W4HLV2"/>
<accession>W4HLV2</accession>
<name>W4HLV2_9RHOB</name>
<dbReference type="RefSeq" id="WP_043844360.1">
    <property type="nucleotide sequence ID" value="NZ_AQQW01000005.1"/>
</dbReference>
<feature type="chain" id="PRO_5004842152" description="Tat pathway signal sequence domain protein" evidence="1">
    <location>
        <begin position="26"/>
        <end position="151"/>
    </location>
</feature>
<keyword evidence="1" id="KW-0732">Signal</keyword>
<dbReference type="EMBL" id="AQQW01000005">
    <property type="protein sequence ID" value="ETW12935.1"/>
    <property type="molecule type" value="Genomic_DNA"/>
</dbReference>
<sequence>MCLKSFRFTLFAVLLGALHPLHAAAQDADAPGDGGAFEVELNAAEQLENGSCRLTYVITNGSDVALDQTTYEIVFFDTEGIVSQFLTMDFGGLSPGRTQIRRFVFPETPCGSISRILVNDVVACTRAGGGASDLCLDGLVTRSRTPIQFGL</sequence>
<protein>
    <recommendedName>
        <fullName evidence="4">Tat pathway signal sequence domain protein</fullName>
    </recommendedName>
</protein>
<keyword evidence="3" id="KW-1185">Reference proteome</keyword>
<feature type="signal peptide" evidence="1">
    <location>
        <begin position="1"/>
        <end position="25"/>
    </location>
</feature>
<dbReference type="eggNOG" id="ENOG50330WR">
    <property type="taxonomic scope" value="Bacteria"/>
</dbReference>
<evidence type="ECO:0008006" key="4">
    <source>
        <dbReference type="Google" id="ProtNLM"/>
    </source>
</evidence>
<evidence type="ECO:0000313" key="2">
    <source>
        <dbReference type="EMBL" id="ETW12935.1"/>
    </source>
</evidence>
<gene>
    <name evidence="2" type="ORF">ATO8_10338</name>
</gene>
<comment type="caution">
    <text evidence="2">The sequence shown here is derived from an EMBL/GenBank/DDBJ whole genome shotgun (WGS) entry which is preliminary data.</text>
</comment>